<sequence>MAELSKEKVREIIARRVAQELKDGDVVNLGIGLPTEVANYIPDNINVILQSENGMLGMGPAPEKGKENPNITNAGGGFVTIKNGGVFFDSSMSFTVIRGGHVNVTVLGALEVDEKGNLANWMVPGKMVPGMGGAMDLVVGSKAVIVAMEHTAKGSKKILKNCTLPLTAKNQVNKIITEKGVMNITDKGIELVEIFSTSSVEDIQANTEAKLIISENLKKVDVL</sequence>
<dbReference type="EMBL" id="JJMJ01000114">
    <property type="protein sequence ID" value="PPS22008.1"/>
    <property type="molecule type" value="Genomic_DNA"/>
</dbReference>
<dbReference type="InterPro" id="IPR012791">
    <property type="entry name" value="3-oxoacid_CoA-transf_B"/>
</dbReference>
<dbReference type="Pfam" id="PF01144">
    <property type="entry name" value="CoA_trans"/>
    <property type="match status" value="1"/>
</dbReference>
<dbReference type="InterPro" id="IPR004165">
    <property type="entry name" value="CoA_trans_fam_I"/>
</dbReference>
<dbReference type="NCBIfam" id="TIGR02428">
    <property type="entry name" value="pcaJ_scoB_fam"/>
    <property type="match status" value="1"/>
</dbReference>
<reference evidence="3 4" key="1">
    <citation type="submission" date="2014-04" db="EMBL/GenBank/DDBJ databases">
        <title>Whole genome sequence of 'Brachyspira hampsonii' D13-03603F2.</title>
        <authorList>
            <person name="Patterson A.H."/>
            <person name="Chaban B."/>
            <person name="Fernando C."/>
            <person name="Harding J.C."/>
            <person name="Hill J.E."/>
        </authorList>
    </citation>
    <scope>NUCLEOTIDE SEQUENCE [LARGE SCALE GENOMIC DNA]</scope>
    <source>
        <strain evidence="3 4">D13-03603F2</strain>
    </source>
</reference>
<evidence type="ECO:0000256" key="2">
    <source>
        <dbReference type="ARBA" id="ARBA00022679"/>
    </source>
</evidence>
<dbReference type="SUPFAM" id="SSF100950">
    <property type="entry name" value="NagB/RpiA/CoA transferase-like"/>
    <property type="match status" value="1"/>
</dbReference>
<evidence type="ECO:0000256" key="1">
    <source>
        <dbReference type="ARBA" id="ARBA00007047"/>
    </source>
</evidence>
<comment type="similarity">
    <text evidence="1">Belongs to the 3-oxoacid CoA-transferase subunit B family.</text>
</comment>
<dbReference type="PANTHER" id="PTHR13707:SF60">
    <property type="entry name" value="ACETATE COA-TRANSFERASE SUBUNIT ALPHA"/>
    <property type="match status" value="1"/>
</dbReference>
<keyword evidence="4" id="KW-1185">Reference proteome</keyword>
<evidence type="ECO:0000313" key="3">
    <source>
        <dbReference type="EMBL" id="PPS22008.1"/>
    </source>
</evidence>
<keyword evidence="2" id="KW-0808">Transferase</keyword>
<dbReference type="PANTHER" id="PTHR13707">
    <property type="entry name" value="KETOACID-COENZYME A TRANSFERASE"/>
    <property type="match status" value="1"/>
</dbReference>
<dbReference type="Gene3D" id="3.40.1080.10">
    <property type="entry name" value="Glutaconate Coenzyme A-transferase"/>
    <property type="match status" value="1"/>
</dbReference>
<accession>A0ABX5B5U2</accession>
<protein>
    <submittedName>
        <fullName evidence="3">Acetate CoA-transferase</fullName>
    </submittedName>
</protein>
<gene>
    <name evidence="3" type="ORF">DJ52_07485</name>
</gene>
<dbReference type="RefSeq" id="WP_104618510.1">
    <property type="nucleotide sequence ID" value="NZ_JAWLPZ010000003.1"/>
</dbReference>
<organism evidence="3 4">
    <name type="scientific">Brachyspira murdochii</name>
    <dbReference type="NCBI Taxonomy" id="84378"/>
    <lineage>
        <taxon>Bacteria</taxon>
        <taxon>Pseudomonadati</taxon>
        <taxon>Spirochaetota</taxon>
        <taxon>Spirochaetia</taxon>
        <taxon>Brachyspirales</taxon>
        <taxon>Brachyspiraceae</taxon>
        <taxon>Brachyspira</taxon>
    </lineage>
</organism>
<name>A0ABX5B5U2_9SPIR</name>
<proteinExistence type="inferred from homology"/>
<comment type="caution">
    <text evidence="3">The sequence shown here is derived from an EMBL/GenBank/DDBJ whole genome shotgun (WGS) entry which is preliminary data.</text>
</comment>
<dbReference type="Proteomes" id="UP000238924">
    <property type="component" value="Unassembled WGS sequence"/>
</dbReference>
<evidence type="ECO:0000313" key="4">
    <source>
        <dbReference type="Proteomes" id="UP000238924"/>
    </source>
</evidence>
<dbReference type="InterPro" id="IPR037171">
    <property type="entry name" value="NagB/RpiA_transferase-like"/>
</dbReference>
<dbReference type="SMART" id="SM00882">
    <property type="entry name" value="CoA_trans"/>
    <property type="match status" value="1"/>
</dbReference>